<gene>
    <name evidence="2" type="ORF">E7272_07120</name>
</gene>
<reference evidence="2" key="1">
    <citation type="submission" date="2019-04" db="EMBL/GenBank/DDBJ databases">
        <title>Evolution of Biomass-Degrading Anaerobic Consortia Revealed by Metagenomics.</title>
        <authorList>
            <person name="Peng X."/>
        </authorList>
    </citation>
    <scope>NUCLEOTIDE SEQUENCE</scope>
    <source>
        <strain evidence="2">SIG311</strain>
    </source>
</reference>
<keyword evidence="2" id="KW-0067">ATP-binding</keyword>
<keyword evidence="2" id="KW-0547">Nucleotide-binding</keyword>
<dbReference type="AlphaFoldDB" id="A0A927U777"/>
<dbReference type="EMBL" id="SVER01000015">
    <property type="protein sequence ID" value="MBE5919601.1"/>
    <property type="molecule type" value="Genomic_DNA"/>
</dbReference>
<evidence type="ECO:0000259" key="1">
    <source>
        <dbReference type="Pfam" id="PF13304"/>
    </source>
</evidence>
<evidence type="ECO:0000313" key="2">
    <source>
        <dbReference type="EMBL" id="MBE5919601.1"/>
    </source>
</evidence>
<dbReference type="Pfam" id="PF13304">
    <property type="entry name" value="AAA_21"/>
    <property type="match status" value="1"/>
</dbReference>
<organism evidence="2 3">
    <name type="scientific">Pseudobutyrivibrio ruminis</name>
    <dbReference type="NCBI Taxonomy" id="46206"/>
    <lineage>
        <taxon>Bacteria</taxon>
        <taxon>Bacillati</taxon>
        <taxon>Bacillota</taxon>
        <taxon>Clostridia</taxon>
        <taxon>Lachnospirales</taxon>
        <taxon>Lachnospiraceae</taxon>
        <taxon>Pseudobutyrivibrio</taxon>
    </lineage>
</organism>
<dbReference type="GO" id="GO:0005524">
    <property type="term" value="F:ATP binding"/>
    <property type="evidence" value="ECO:0007669"/>
    <property type="project" value="UniProtKB-KW"/>
</dbReference>
<feature type="domain" description="ATPase AAA-type core" evidence="1">
    <location>
        <begin position="43"/>
        <end position="331"/>
    </location>
</feature>
<dbReference type="GO" id="GO:0016887">
    <property type="term" value="F:ATP hydrolysis activity"/>
    <property type="evidence" value="ECO:0007669"/>
    <property type="project" value="InterPro"/>
</dbReference>
<dbReference type="InterPro" id="IPR003959">
    <property type="entry name" value="ATPase_AAA_core"/>
</dbReference>
<evidence type="ECO:0000313" key="3">
    <source>
        <dbReference type="Proteomes" id="UP000766246"/>
    </source>
</evidence>
<dbReference type="PANTHER" id="PTHR40396:SF1">
    <property type="entry name" value="ATPASE AAA-TYPE CORE DOMAIN-CONTAINING PROTEIN"/>
    <property type="match status" value="1"/>
</dbReference>
<accession>A0A927U777</accession>
<sequence length="379" mass="44684">MLINFEVRNYKTFNGSIGIDFSDVCGYKFNQACITNNVLSKVLIYGRNATGKTNLGGAIQDIYYTLFSLNNRRTALLNADTNGEEIFFSYKFKFGDDVLKYEYSRSEADRLLTESLFLNGDIVYKYDFSKRIMLDENLEILREGPILYERFIDSMTDELINLEDTTFLRWIYSNISLTNESHLVSLMDYINRMQFVSVQTDYFYKKDNLIQKRFFEIIENKAELKKFEEFLNAMGVECKLELKKLPDGQHALYFKHNKLVPFFETASSGTKSLVDLYRKIFLTEREPSFLYMDEFDAFYHYEMSEKLLNYMIDNYPNTQIVLTTHNTNLMSNKNLRPDCLMILSRDGRITSLTHATNRELREGHNLEKMYIAGEFQMYE</sequence>
<dbReference type="InterPro" id="IPR027417">
    <property type="entry name" value="P-loop_NTPase"/>
</dbReference>
<protein>
    <submittedName>
        <fullName evidence="2">ATP-binding protein</fullName>
    </submittedName>
</protein>
<comment type="caution">
    <text evidence="2">The sequence shown here is derived from an EMBL/GenBank/DDBJ whole genome shotgun (WGS) entry which is preliminary data.</text>
</comment>
<dbReference type="Gene3D" id="3.40.50.300">
    <property type="entry name" value="P-loop containing nucleotide triphosphate hydrolases"/>
    <property type="match status" value="1"/>
</dbReference>
<dbReference type="PANTHER" id="PTHR40396">
    <property type="entry name" value="ATPASE-LIKE PROTEIN"/>
    <property type="match status" value="1"/>
</dbReference>
<dbReference type="Proteomes" id="UP000766246">
    <property type="component" value="Unassembled WGS sequence"/>
</dbReference>
<proteinExistence type="predicted"/>
<name>A0A927U777_9FIRM</name>
<dbReference type="SUPFAM" id="SSF52540">
    <property type="entry name" value="P-loop containing nucleoside triphosphate hydrolases"/>
    <property type="match status" value="1"/>
</dbReference>